<protein>
    <submittedName>
        <fullName evidence="2">Uncharacterized protein</fullName>
    </submittedName>
</protein>
<feature type="compositionally biased region" description="Pro residues" evidence="1">
    <location>
        <begin position="27"/>
        <end position="45"/>
    </location>
</feature>
<feature type="region of interest" description="Disordered" evidence="1">
    <location>
        <begin position="87"/>
        <end position="112"/>
    </location>
</feature>
<comment type="caution">
    <text evidence="2">The sequence shown here is derived from an EMBL/GenBank/DDBJ whole genome shotgun (WGS) entry which is preliminary data.</text>
</comment>
<gene>
    <name evidence="2" type="ORF">Tco025E_00328</name>
</gene>
<feature type="compositionally biased region" description="Low complexity" evidence="1">
    <location>
        <begin position="87"/>
        <end position="96"/>
    </location>
</feature>
<name>A0A3R7LM66_9TRYP</name>
<reference evidence="2 3" key="1">
    <citation type="journal article" date="2018" name="BMC Genomics">
        <title>Genomic comparison of Trypanosoma conorhini and Trypanosoma rangeli to Trypanosoma cruzi strains of high and low virulence.</title>
        <authorList>
            <person name="Bradwell K.R."/>
            <person name="Koparde V.N."/>
            <person name="Matveyev A.V."/>
            <person name="Serrano M.G."/>
            <person name="Alves J.M."/>
            <person name="Parikh H."/>
            <person name="Huang B."/>
            <person name="Lee V."/>
            <person name="Espinosa-Alvarez O."/>
            <person name="Ortiz P.A."/>
            <person name="Costa-Martins A.G."/>
            <person name="Teixeira M.M."/>
            <person name="Buck G.A."/>
        </authorList>
    </citation>
    <scope>NUCLEOTIDE SEQUENCE [LARGE SCALE GENOMIC DNA]</scope>
    <source>
        <strain evidence="2 3">025E</strain>
    </source>
</reference>
<dbReference type="AlphaFoldDB" id="A0A3R7LM66"/>
<dbReference type="RefSeq" id="XP_029232604.1">
    <property type="nucleotide sequence ID" value="XM_029367271.1"/>
</dbReference>
<dbReference type="GeneID" id="40313939"/>
<evidence type="ECO:0000256" key="1">
    <source>
        <dbReference type="SAM" id="MobiDB-lite"/>
    </source>
</evidence>
<evidence type="ECO:0000313" key="2">
    <source>
        <dbReference type="EMBL" id="RNF27398.1"/>
    </source>
</evidence>
<dbReference type="EMBL" id="MKKU01000007">
    <property type="protein sequence ID" value="RNF27398.1"/>
    <property type="molecule type" value="Genomic_DNA"/>
</dbReference>
<dbReference type="Proteomes" id="UP000284403">
    <property type="component" value="Unassembled WGS sequence"/>
</dbReference>
<accession>A0A3R7LM66</accession>
<organism evidence="2 3">
    <name type="scientific">Trypanosoma conorhini</name>
    <dbReference type="NCBI Taxonomy" id="83891"/>
    <lineage>
        <taxon>Eukaryota</taxon>
        <taxon>Discoba</taxon>
        <taxon>Euglenozoa</taxon>
        <taxon>Kinetoplastea</taxon>
        <taxon>Metakinetoplastina</taxon>
        <taxon>Trypanosomatida</taxon>
        <taxon>Trypanosomatidae</taxon>
        <taxon>Trypanosoma</taxon>
    </lineage>
</organism>
<proteinExistence type="predicted"/>
<feature type="compositionally biased region" description="Pro residues" evidence="1">
    <location>
        <begin position="7"/>
        <end position="19"/>
    </location>
</feature>
<keyword evidence="3" id="KW-1185">Reference proteome</keyword>
<feature type="region of interest" description="Disordered" evidence="1">
    <location>
        <begin position="1"/>
        <end position="73"/>
    </location>
</feature>
<evidence type="ECO:0000313" key="3">
    <source>
        <dbReference type="Proteomes" id="UP000284403"/>
    </source>
</evidence>
<sequence length="156" mass="16732">MAQQVRPPGPGLWYPPPQPQQTQLQQTPPPTPRQQPPPPPSPQQLPQPRMSLGPQWQAMNGAPPSVGMQSSYPPPYMPSQAMLLQVSSSSSSSSSSLPCFHSRSSVHRRRGGCRRTCRGTISRVAVRKWVVALPASLDSAVAAEPRVAAVSATPAQ</sequence>